<organism evidence="2 3">
    <name type="scientific">Magallana gigas</name>
    <name type="common">Pacific oyster</name>
    <name type="synonym">Crassostrea gigas</name>
    <dbReference type="NCBI Taxonomy" id="29159"/>
    <lineage>
        <taxon>Eukaryota</taxon>
        <taxon>Metazoa</taxon>
        <taxon>Spiralia</taxon>
        <taxon>Lophotrochozoa</taxon>
        <taxon>Mollusca</taxon>
        <taxon>Bivalvia</taxon>
        <taxon>Autobranchia</taxon>
        <taxon>Pteriomorphia</taxon>
        <taxon>Ostreida</taxon>
        <taxon>Ostreoidea</taxon>
        <taxon>Ostreidae</taxon>
        <taxon>Magallana</taxon>
    </lineage>
</organism>
<feature type="domain" description="HAT C-terminal dimerisation" evidence="1">
    <location>
        <begin position="182"/>
        <end position="231"/>
    </location>
</feature>
<evidence type="ECO:0000313" key="3">
    <source>
        <dbReference type="Proteomes" id="UP000005408"/>
    </source>
</evidence>
<keyword evidence="3" id="KW-1185">Reference proteome</keyword>
<dbReference type="InterPro" id="IPR008906">
    <property type="entry name" value="HATC_C_dom"/>
</dbReference>
<dbReference type="InterPro" id="IPR012337">
    <property type="entry name" value="RNaseH-like_sf"/>
</dbReference>
<dbReference type="GO" id="GO:0046983">
    <property type="term" value="F:protein dimerization activity"/>
    <property type="evidence" value="ECO:0007669"/>
    <property type="project" value="InterPro"/>
</dbReference>
<name>A0A8W8JPV4_MAGGI</name>
<dbReference type="SUPFAM" id="SSF53098">
    <property type="entry name" value="Ribonuclease H-like"/>
    <property type="match status" value="1"/>
</dbReference>
<reference evidence="2" key="1">
    <citation type="submission" date="2022-08" db="UniProtKB">
        <authorList>
            <consortium name="EnsemblMetazoa"/>
        </authorList>
    </citation>
    <scope>IDENTIFICATION</scope>
    <source>
        <strain evidence="2">05x7-T-G4-1.051#20</strain>
    </source>
</reference>
<dbReference type="Proteomes" id="UP000005408">
    <property type="component" value="Unassembled WGS sequence"/>
</dbReference>
<sequence length="273" mass="31063">MFVKNPNFIASIYMMSDVLPHLSRLSKSFQKTDVDFTIVDTLVAATQLTLTRLLASYGQHMKALPQVLEELKGYGVKGGPENLTTFHDQVYILYIQNVIENLHDRFPDNPVLEALTLLDPDLLGDDPSEHDWIHQTKLQTLVDKFVSIGTKENICSEWEGLKDLLYKECKGLGFRQALHKIVKLGHLYPCMTKFAAIGLVLSISTADCERCFSCLKRLKTPLRNRMGQKVTKEINDVERGLKNINDEMEGSPSVHFQWEEAATPHHLQEKDTH</sequence>
<dbReference type="PANTHER" id="PTHR46880">
    <property type="entry name" value="RAS-ASSOCIATING DOMAIN-CONTAINING PROTEIN"/>
    <property type="match status" value="1"/>
</dbReference>
<evidence type="ECO:0000313" key="2">
    <source>
        <dbReference type="EnsemblMetazoa" id="G1972.1:cds"/>
    </source>
</evidence>
<protein>
    <recommendedName>
        <fullName evidence="1">HAT C-terminal dimerisation domain-containing protein</fullName>
    </recommendedName>
</protein>
<proteinExistence type="predicted"/>
<accession>A0A8W8JPV4</accession>
<dbReference type="AlphaFoldDB" id="A0A8W8JPV4"/>
<dbReference type="PANTHER" id="PTHR46880:SF5">
    <property type="entry name" value="DUF4371 DOMAIN-CONTAINING PROTEIN"/>
    <property type="match status" value="1"/>
</dbReference>
<dbReference type="Pfam" id="PF05699">
    <property type="entry name" value="Dimer_Tnp_hAT"/>
    <property type="match status" value="1"/>
</dbReference>
<evidence type="ECO:0000259" key="1">
    <source>
        <dbReference type="Pfam" id="PF05699"/>
    </source>
</evidence>
<dbReference type="EnsemblMetazoa" id="G1972.1">
    <property type="protein sequence ID" value="G1972.1:cds"/>
    <property type="gene ID" value="G1972"/>
</dbReference>